<gene>
    <name evidence="1" type="ORF">D584_16570</name>
</gene>
<evidence type="ECO:0000313" key="2">
    <source>
        <dbReference type="Proteomes" id="UP000011971"/>
    </source>
</evidence>
<dbReference type="AlphaFoldDB" id="M5JMM2"/>
<dbReference type="OrthoDB" id="7366511at2"/>
<sequence>MKAYIKAFGNTPRTKAMALKNEQKVRHALTAALPFLSALEPSAARELALEEAVRKHLKWFERFICDQDELNSSTPRKVAQNAQDAAAELRAALSSPDHADAGKVEGDGWLPIESAPKDGTIVLLGWNDPDIEEIGAVAGWYEGGPADKCWYDQYHEPVTATHWMPLRPFPAAPASEGAK</sequence>
<dbReference type="EMBL" id="AOGE01000041">
    <property type="protein sequence ID" value="ELT48113.1"/>
    <property type="molecule type" value="Genomic_DNA"/>
</dbReference>
<evidence type="ECO:0008006" key="3">
    <source>
        <dbReference type="Google" id="ProtNLM"/>
    </source>
</evidence>
<name>M5JMM2_9HYPH</name>
<dbReference type="PATRIC" id="fig|1234597.4.peg.3416"/>
<comment type="caution">
    <text evidence="1">The sequence shown here is derived from an EMBL/GenBank/DDBJ whole genome shotgun (WGS) entry which is preliminary data.</text>
</comment>
<protein>
    <recommendedName>
        <fullName evidence="3">DUF551 domain-containing protein</fullName>
    </recommendedName>
</protein>
<dbReference type="RefSeq" id="WP_006472179.1">
    <property type="nucleotide sequence ID" value="NZ_AOGE01000041.1"/>
</dbReference>
<accession>M5JMM2</accession>
<proteinExistence type="predicted"/>
<dbReference type="Proteomes" id="UP000011971">
    <property type="component" value="Unassembled WGS sequence"/>
</dbReference>
<reference evidence="1 2" key="1">
    <citation type="journal article" date="2013" name="Gut Pathog.">
        <title>Draft genome of Ochrobactrum intermedium strain M86 isolated from non-ulcer dyspeptic individual from India.</title>
        <authorList>
            <person name="Kulkarni G."/>
            <person name="Dhotre D."/>
            <person name="Dharne M."/>
            <person name="Shetty S."/>
            <person name="Chowdhury S."/>
            <person name="Misra V."/>
            <person name="Misra S."/>
            <person name="Patole M."/>
            <person name="Shouche Y."/>
        </authorList>
    </citation>
    <scope>NUCLEOTIDE SEQUENCE [LARGE SCALE GENOMIC DNA]</scope>
    <source>
        <strain evidence="1 2">M86</strain>
    </source>
</reference>
<evidence type="ECO:0000313" key="1">
    <source>
        <dbReference type="EMBL" id="ELT48113.1"/>
    </source>
</evidence>
<organism evidence="1 2">
    <name type="scientific">Brucella intermedia M86</name>
    <dbReference type="NCBI Taxonomy" id="1234597"/>
    <lineage>
        <taxon>Bacteria</taxon>
        <taxon>Pseudomonadati</taxon>
        <taxon>Pseudomonadota</taxon>
        <taxon>Alphaproteobacteria</taxon>
        <taxon>Hyphomicrobiales</taxon>
        <taxon>Brucellaceae</taxon>
        <taxon>Brucella/Ochrobactrum group</taxon>
        <taxon>Brucella</taxon>
    </lineage>
</organism>